<feature type="region of interest" description="Disordered" evidence="8">
    <location>
        <begin position="344"/>
        <end position="381"/>
    </location>
</feature>
<dbReference type="GO" id="GO:0006357">
    <property type="term" value="P:regulation of transcription by RNA polymerase II"/>
    <property type="evidence" value="ECO:0007669"/>
    <property type="project" value="UniProtKB-ARBA"/>
</dbReference>
<dbReference type="GO" id="GO:0015031">
    <property type="term" value="P:protein transport"/>
    <property type="evidence" value="ECO:0007669"/>
    <property type="project" value="InterPro"/>
</dbReference>
<feature type="region of interest" description="Disordered" evidence="8">
    <location>
        <begin position="648"/>
        <end position="667"/>
    </location>
</feature>
<keyword evidence="10" id="KW-1185">Reference proteome</keyword>
<dbReference type="FunFam" id="1.10.20.10:FF:000023">
    <property type="entry name" value="transcription initiation protein SPT3 homolog"/>
    <property type="match status" value="1"/>
</dbReference>
<feature type="compositionally biased region" description="Polar residues" evidence="8">
    <location>
        <begin position="13"/>
        <end position="30"/>
    </location>
</feature>
<dbReference type="PANTHER" id="PTHR11380">
    <property type="entry name" value="TRANSCRIPTION INITIATION FACTOR TFIID/SUPT3-RELATED"/>
    <property type="match status" value="1"/>
</dbReference>
<dbReference type="SUPFAM" id="SSF47113">
    <property type="entry name" value="Histone-fold"/>
    <property type="match status" value="1"/>
</dbReference>
<gene>
    <name evidence="9" type="ORF">C8A01DRAFT_45622</name>
</gene>
<dbReference type="InterPro" id="IPR005061">
    <property type="entry name" value="Ist1"/>
</dbReference>
<feature type="region of interest" description="Disordered" evidence="8">
    <location>
        <begin position="554"/>
        <end position="631"/>
    </location>
</feature>
<dbReference type="GO" id="GO:0000124">
    <property type="term" value="C:SAGA complex"/>
    <property type="evidence" value="ECO:0007669"/>
    <property type="project" value="TreeGrafter"/>
</dbReference>
<evidence type="ECO:0000313" key="10">
    <source>
        <dbReference type="Proteomes" id="UP001303115"/>
    </source>
</evidence>
<dbReference type="Proteomes" id="UP001303115">
    <property type="component" value="Unassembled WGS sequence"/>
</dbReference>
<feature type="compositionally biased region" description="Basic and acidic residues" evidence="8">
    <location>
        <begin position="344"/>
        <end position="359"/>
    </location>
</feature>
<accession>A0AAN6SSQ2</accession>
<dbReference type="AlphaFoldDB" id="A0AAN6SSQ2"/>
<dbReference type="FunFam" id="1.20.1260.60:FF:000002">
    <property type="entry name" value="Vacuolar protein sorting-associated protein IST1"/>
    <property type="match status" value="1"/>
</dbReference>
<feature type="compositionally biased region" description="Basic and acidic residues" evidence="8">
    <location>
        <begin position="1"/>
        <end position="12"/>
    </location>
</feature>
<evidence type="ECO:0000256" key="3">
    <source>
        <dbReference type="ARBA" id="ARBA00023015"/>
    </source>
</evidence>
<keyword evidence="5" id="KW-0804">Transcription</keyword>
<keyword evidence="3" id="KW-0805">Transcription regulation</keyword>
<sequence length="684" mass="74875">MADKDKQYKYRQEIQQLPSKATSTGPSQMPSLGALQPDAAAMFLDAFDEAVGADTGKELKNPRRLLEPKLGAHGIPLNHLRWAFKLAHGLALCPIGARVAAAQDKNDMIELHPRQMMYVSGETGEPSVETTGIIEDIVRQQVIEILKSCTELAARRGSRSIAINDLIFQIRDDAPKVSRLRTFLSWKDVRKNVKDSDDKGGEADLGAGEDPVGGVVAGGPVDDTAKKNKKAKVGLPWEPASFFPAEVPEREDEEDEEEEEMNHITLQRLHKADERTKAMTKEEYVTWSEYRQASFTFRKGKRFREWAGFGIVTDSKPSDDIVDILGFLTFEMVQTLTEEALKIKENEDQHRERTGENAGKKRKLPGGGGLFAPPSEGRSPPKIKVQLKLAIARLRMVQKRDEALAKTQRRAMATLLEQGKTDSARIRVENIIRSDIITELHEMLELYCELLLARAGLLGATTESGGGGGGGCDPGLEEAVKSIIYAAPKTEIKELGTVRGLLVERFGKEFVLQAMENSDGRVSERVVRKLSVAPPREELVQGYLEEIAKAYGVDWPPGSREKELGEPPGFMDGDGDNDGEGGGGGQKEEPLLGEDAEVDAREELSKATPPRSFGPASPLHVNPPSASTDNIHPKVTLNKVELTPTKKPAAAGVVGKKPVEKKPSIADGIPDVDELAKRFAALKR</sequence>
<dbReference type="Gene3D" id="1.20.1260.60">
    <property type="entry name" value="Vacuolar protein sorting-associated protein Ist1"/>
    <property type="match status" value="1"/>
</dbReference>
<dbReference type="Pfam" id="PF03398">
    <property type="entry name" value="Ist1"/>
    <property type="match status" value="1"/>
</dbReference>
<keyword evidence="4" id="KW-0010">Activator</keyword>
<dbReference type="InterPro" id="IPR009072">
    <property type="entry name" value="Histone-fold"/>
</dbReference>
<comment type="caution">
    <text evidence="9">The sequence shown here is derived from an EMBL/GenBank/DDBJ whole genome shotgun (WGS) entry which is preliminary data.</text>
</comment>
<dbReference type="Pfam" id="PF02269">
    <property type="entry name" value="TFIID-18kDa"/>
    <property type="match status" value="1"/>
</dbReference>
<organism evidence="9 10">
    <name type="scientific">Parachaetomium inaequale</name>
    <dbReference type="NCBI Taxonomy" id="2588326"/>
    <lineage>
        <taxon>Eukaryota</taxon>
        <taxon>Fungi</taxon>
        <taxon>Dikarya</taxon>
        <taxon>Ascomycota</taxon>
        <taxon>Pezizomycotina</taxon>
        <taxon>Sordariomycetes</taxon>
        <taxon>Sordariomycetidae</taxon>
        <taxon>Sordariales</taxon>
        <taxon>Chaetomiaceae</taxon>
        <taxon>Parachaetomium</taxon>
    </lineage>
</organism>
<protein>
    <submittedName>
        <fullName evidence="9">SAGA complex subunit spt3</fullName>
    </submittedName>
</protein>
<dbReference type="GO" id="GO:0046982">
    <property type="term" value="F:protein heterodimerization activity"/>
    <property type="evidence" value="ECO:0007669"/>
    <property type="project" value="InterPro"/>
</dbReference>
<evidence type="ECO:0000256" key="1">
    <source>
        <dbReference type="ARBA" id="ARBA00004123"/>
    </source>
</evidence>
<evidence type="ECO:0000313" key="9">
    <source>
        <dbReference type="EMBL" id="KAK4041182.1"/>
    </source>
</evidence>
<reference evidence="10" key="1">
    <citation type="journal article" date="2023" name="Mol. Phylogenet. Evol.">
        <title>Genome-scale phylogeny and comparative genomics of the fungal order Sordariales.</title>
        <authorList>
            <person name="Hensen N."/>
            <person name="Bonometti L."/>
            <person name="Westerberg I."/>
            <person name="Brannstrom I.O."/>
            <person name="Guillou S."/>
            <person name="Cros-Aarteil S."/>
            <person name="Calhoun S."/>
            <person name="Haridas S."/>
            <person name="Kuo A."/>
            <person name="Mondo S."/>
            <person name="Pangilinan J."/>
            <person name="Riley R."/>
            <person name="LaButti K."/>
            <person name="Andreopoulos B."/>
            <person name="Lipzen A."/>
            <person name="Chen C."/>
            <person name="Yan M."/>
            <person name="Daum C."/>
            <person name="Ng V."/>
            <person name="Clum A."/>
            <person name="Steindorff A."/>
            <person name="Ohm R.A."/>
            <person name="Martin F."/>
            <person name="Silar P."/>
            <person name="Natvig D.O."/>
            <person name="Lalanne C."/>
            <person name="Gautier V."/>
            <person name="Ament-Velasquez S.L."/>
            <person name="Kruys A."/>
            <person name="Hutchinson M.I."/>
            <person name="Powell A.J."/>
            <person name="Barry K."/>
            <person name="Miller A.N."/>
            <person name="Grigoriev I.V."/>
            <person name="Debuchy R."/>
            <person name="Gladieux P."/>
            <person name="Hiltunen Thoren M."/>
            <person name="Johannesson H."/>
        </authorList>
    </citation>
    <scope>NUCLEOTIDE SEQUENCE [LARGE SCALE GENOMIC DNA]</scope>
    <source>
        <strain evidence="10">CBS 284.82</strain>
    </source>
</reference>
<keyword evidence="6" id="KW-0539">Nucleus</keyword>
<comment type="subcellular location">
    <subcellularLocation>
        <location evidence="1">Nucleus</location>
    </subcellularLocation>
</comment>
<dbReference type="EMBL" id="MU854362">
    <property type="protein sequence ID" value="KAK4041182.1"/>
    <property type="molecule type" value="Genomic_DNA"/>
</dbReference>
<dbReference type="PANTHER" id="PTHR11380:SF16">
    <property type="entry name" value="TRANSCRIPTION INITIATION PROTEIN SPT3 HOMOLOG"/>
    <property type="match status" value="1"/>
</dbReference>
<evidence type="ECO:0000256" key="6">
    <source>
        <dbReference type="ARBA" id="ARBA00023242"/>
    </source>
</evidence>
<comment type="similarity">
    <text evidence="2">Belongs to the IST1 family.</text>
</comment>
<dbReference type="InterPro" id="IPR003195">
    <property type="entry name" value="TFIID_TAF13"/>
</dbReference>
<dbReference type="GO" id="GO:0005634">
    <property type="term" value="C:nucleus"/>
    <property type="evidence" value="ECO:0007669"/>
    <property type="project" value="UniProtKB-SubCell"/>
</dbReference>
<evidence type="ECO:0000256" key="5">
    <source>
        <dbReference type="ARBA" id="ARBA00023163"/>
    </source>
</evidence>
<name>A0AAN6SSQ2_9PEZI</name>
<evidence type="ECO:0000256" key="7">
    <source>
        <dbReference type="ARBA" id="ARBA00061274"/>
    </source>
</evidence>
<dbReference type="GO" id="GO:0006366">
    <property type="term" value="P:transcription by RNA polymerase II"/>
    <property type="evidence" value="ECO:0007669"/>
    <property type="project" value="InterPro"/>
</dbReference>
<comment type="similarity">
    <text evidence="7">Belongs to the SPT3 family.</text>
</comment>
<proteinExistence type="inferred from homology"/>
<feature type="region of interest" description="Disordered" evidence="8">
    <location>
        <begin position="193"/>
        <end position="214"/>
    </location>
</feature>
<evidence type="ECO:0000256" key="4">
    <source>
        <dbReference type="ARBA" id="ARBA00023159"/>
    </source>
</evidence>
<feature type="region of interest" description="Disordered" evidence="8">
    <location>
        <begin position="1"/>
        <end position="32"/>
    </location>
</feature>
<feature type="compositionally biased region" description="Basic and acidic residues" evidence="8">
    <location>
        <begin position="193"/>
        <end position="202"/>
    </location>
</feature>
<evidence type="ECO:0000256" key="2">
    <source>
        <dbReference type="ARBA" id="ARBA00005536"/>
    </source>
</evidence>
<dbReference type="InterPro" id="IPR042277">
    <property type="entry name" value="IST1-like"/>
</dbReference>
<dbReference type="CDD" id="cd22926">
    <property type="entry name" value="HFD_SPT3"/>
    <property type="match status" value="1"/>
</dbReference>
<evidence type="ECO:0000256" key="8">
    <source>
        <dbReference type="SAM" id="MobiDB-lite"/>
    </source>
</evidence>
<dbReference type="GO" id="GO:0003712">
    <property type="term" value="F:transcription coregulator activity"/>
    <property type="evidence" value="ECO:0007669"/>
    <property type="project" value="TreeGrafter"/>
</dbReference>